<feature type="domain" description="Glycosyltransferase 2-like" evidence="2">
    <location>
        <begin position="112"/>
        <end position="225"/>
    </location>
</feature>
<name>A0A6C0F1R8_9ZZZZ</name>
<dbReference type="Pfam" id="PF00535">
    <property type="entry name" value="Glycos_transf_2"/>
    <property type="match status" value="1"/>
</dbReference>
<evidence type="ECO:0000313" key="3">
    <source>
        <dbReference type="EMBL" id="QHT35466.1"/>
    </source>
</evidence>
<feature type="compositionally biased region" description="Polar residues" evidence="1">
    <location>
        <begin position="515"/>
        <end position="525"/>
    </location>
</feature>
<reference evidence="3" key="1">
    <citation type="journal article" date="2020" name="Nature">
        <title>Giant virus diversity and host interactions through global metagenomics.</title>
        <authorList>
            <person name="Schulz F."/>
            <person name="Roux S."/>
            <person name="Paez-Espino D."/>
            <person name="Jungbluth S."/>
            <person name="Walsh D.A."/>
            <person name="Denef V.J."/>
            <person name="McMahon K.D."/>
            <person name="Konstantinidis K.T."/>
            <person name="Eloe-Fadrosh E.A."/>
            <person name="Kyrpides N.C."/>
            <person name="Woyke T."/>
        </authorList>
    </citation>
    <scope>NUCLEOTIDE SEQUENCE</scope>
    <source>
        <strain evidence="3">GVMAG-M-3300009180-45</strain>
    </source>
</reference>
<protein>
    <recommendedName>
        <fullName evidence="2">Glycosyltransferase 2-like domain-containing protein</fullName>
    </recommendedName>
</protein>
<sequence length="525" mass="60950">MKYPKVLFFRHEQYAAIDTFLNVSEDKLDCTLEITSNPKDILKMFSSDYHILVTYGRSEEEYYASMGSLVNRMRMRWIHFQSTSLVDFNRGINYCYIHNVLMPHERTRPVFSVFTTCYNTFAKFYRPYGSLNRQTMKDWEWVVLDDSPDEAHFKFLREAVFDDPRIRLYSRDRNSGNIGNVKNEAASLCRGKYVLELDHDDEILPDCLADAVKAFESDPDVGFVYMDAALLHENRTNHTYGDHFGLGYCGYYRQKHQDMWVNVISSPNINNISLSHIVGLPNHPRIWKRSVLNEIGNYSEYLPICDDQELLLRTAVKTKMARVHKLAYIQYMNDGSNNFSLIRNSEINRLGPKFITPQAYEAYKIDEHMKSLGAYEVPGPNPWAQMWTKENFEYVYCNSVLNFDHTKQICVLGHQTLINHIGDLRDAKEDIFVLDSELSTDELCALLDQLKLDRAKCYALQGYTEETLRRYFLLVCRSTKDYEFIGSDDRTAHTSVSPPEPEPESRSECTFDVASDQSPESPAPV</sequence>
<accession>A0A6C0F1R8</accession>
<proteinExistence type="predicted"/>
<dbReference type="InterPro" id="IPR050834">
    <property type="entry name" value="Glycosyltransf_2"/>
</dbReference>
<dbReference type="PANTHER" id="PTHR43685">
    <property type="entry name" value="GLYCOSYLTRANSFERASE"/>
    <property type="match status" value="1"/>
</dbReference>
<feature type="region of interest" description="Disordered" evidence="1">
    <location>
        <begin position="488"/>
        <end position="525"/>
    </location>
</feature>
<evidence type="ECO:0000256" key="1">
    <source>
        <dbReference type="SAM" id="MobiDB-lite"/>
    </source>
</evidence>
<dbReference type="InterPro" id="IPR029044">
    <property type="entry name" value="Nucleotide-diphossugar_trans"/>
</dbReference>
<evidence type="ECO:0000259" key="2">
    <source>
        <dbReference type="Pfam" id="PF00535"/>
    </source>
</evidence>
<dbReference type="EMBL" id="MN739021">
    <property type="protein sequence ID" value="QHT35466.1"/>
    <property type="molecule type" value="Genomic_DNA"/>
</dbReference>
<dbReference type="PANTHER" id="PTHR43685:SF2">
    <property type="entry name" value="GLYCOSYLTRANSFERASE 2-LIKE DOMAIN-CONTAINING PROTEIN"/>
    <property type="match status" value="1"/>
</dbReference>
<organism evidence="3">
    <name type="scientific">viral metagenome</name>
    <dbReference type="NCBI Taxonomy" id="1070528"/>
    <lineage>
        <taxon>unclassified sequences</taxon>
        <taxon>metagenomes</taxon>
        <taxon>organismal metagenomes</taxon>
    </lineage>
</organism>
<dbReference type="Gene3D" id="3.90.550.10">
    <property type="entry name" value="Spore Coat Polysaccharide Biosynthesis Protein SpsA, Chain A"/>
    <property type="match status" value="1"/>
</dbReference>
<dbReference type="InterPro" id="IPR001173">
    <property type="entry name" value="Glyco_trans_2-like"/>
</dbReference>
<dbReference type="AlphaFoldDB" id="A0A6C0F1R8"/>
<dbReference type="SUPFAM" id="SSF53448">
    <property type="entry name" value="Nucleotide-diphospho-sugar transferases"/>
    <property type="match status" value="1"/>
</dbReference>